<evidence type="ECO:0008006" key="3">
    <source>
        <dbReference type="Google" id="ProtNLM"/>
    </source>
</evidence>
<gene>
    <name evidence="1" type="ORF">EDD30_6487</name>
</gene>
<dbReference type="AlphaFoldDB" id="A0A3N1GTB4"/>
<reference evidence="1 2" key="1">
    <citation type="submission" date="2018-11" db="EMBL/GenBank/DDBJ databases">
        <title>Sequencing the genomes of 1000 actinobacteria strains.</title>
        <authorList>
            <person name="Klenk H.-P."/>
        </authorList>
    </citation>
    <scope>NUCLEOTIDE SEQUENCE [LARGE SCALE GENOMIC DNA]</scope>
    <source>
        <strain evidence="1 2">DSM 43634</strain>
    </source>
</reference>
<dbReference type="InterPro" id="IPR046828">
    <property type="entry name" value="RepSA"/>
</dbReference>
<dbReference type="EMBL" id="RJKL01000001">
    <property type="protein sequence ID" value="ROP33500.1"/>
    <property type="molecule type" value="Genomic_DNA"/>
</dbReference>
<evidence type="ECO:0000313" key="2">
    <source>
        <dbReference type="Proteomes" id="UP000271683"/>
    </source>
</evidence>
<accession>A0A3N1GTB4</accession>
<dbReference type="RefSeq" id="WP_071806116.1">
    <property type="nucleotide sequence ID" value="NZ_RJKL01000001.1"/>
</dbReference>
<comment type="caution">
    <text evidence="1">The sequence shown here is derived from an EMBL/GenBank/DDBJ whole genome shotgun (WGS) entry which is preliminary data.</text>
</comment>
<proteinExistence type="predicted"/>
<organism evidence="1 2">
    <name type="scientific">Couchioplanes caeruleus</name>
    <dbReference type="NCBI Taxonomy" id="56438"/>
    <lineage>
        <taxon>Bacteria</taxon>
        <taxon>Bacillati</taxon>
        <taxon>Actinomycetota</taxon>
        <taxon>Actinomycetes</taxon>
        <taxon>Micromonosporales</taxon>
        <taxon>Micromonosporaceae</taxon>
        <taxon>Couchioplanes</taxon>
    </lineage>
</organism>
<evidence type="ECO:0000313" key="1">
    <source>
        <dbReference type="EMBL" id="ROP33500.1"/>
    </source>
</evidence>
<dbReference type="Pfam" id="PF20199">
    <property type="entry name" value="RepSA"/>
    <property type="match status" value="2"/>
</dbReference>
<sequence>MTVSTLSVVPEAPASGAAPYAKPDTYPSVPAWWRRSTDVRLQAIARAARPDYEAWLAHVKTAAACTRPIRLAGTIATIEAATSRLLAERSTADMPDGVIYKPCGNRRESVCPSCSKLYQRDAYQVVRAGLVGGKGVPEQVAHHPAVFPTFTAPSFGEVHTRAIKRHTCARRKDCDCRPDPCHARRALTVCPHGVRLVCFVRHAGDDQRLGTPLCRDCYDYDTQAVWNVMAGELWRRTTIAIHRYLRRLARHRGIPEFRIYYVDSTGKQRSRLVPPWRLSFGKAAEMQRRGVVHFHAIIRLDGYHPDTPDAILPPPPGLDTADLIAAIDHTAKRVCFTTDPHPSRPGGWAIGWGDQVHTKVITVAAEGEVTDAQVAAYLAKYATKSTEITGHTSARLDEDTIGLFADPHGSHTERLIAACWRLGDTGQPATRPHVDLLPVRTATTGAALRAPWICPACANRTRLRTCPTCSAQTAAAARAAAAVHAGQSQARHRATDPGPRLRRWAHMLGFGGHFLTKSRRHSVTFALLREQRIFFRRAQTSAPEAIETAMEPTTLVVNFLQFVGAGWHTTADAMLANTSAAMAREHAEAARQARTTLAA</sequence>
<dbReference type="Proteomes" id="UP000271683">
    <property type="component" value="Unassembled WGS sequence"/>
</dbReference>
<protein>
    <recommendedName>
        <fullName evidence="3">Plasmid replication initiator protein</fullName>
    </recommendedName>
</protein>
<name>A0A3N1GTB4_9ACTN</name>